<keyword evidence="6" id="KW-0732">Signal</keyword>
<dbReference type="SUPFAM" id="SSF53187">
    <property type="entry name" value="Zn-dependent exopeptidases"/>
    <property type="match status" value="1"/>
</dbReference>
<dbReference type="KEGG" id="vpo:Kpol_1027p12"/>
<keyword evidence="4 6" id="KW-0378">Hydrolase</keyword>
<keyword evidence="2 6" id="KW-0645">Protease</keyword>
<dbReference type="EMBL" id="DS480460">
    <property type="protein sequence ID" value="EDO15438.1"/>
    <property type="molecule type" value="Genomic_DNA"/>
</dbReference>
<evidence type="ECO:0000256" key="5">
    <source>
        <dbReference type="ARBA" id="ARBA00022833"/>
    </source>
</evidence>
<dbReference type="GO" id="GO:0008235">
    <property type="term" value="F:metalloexopeptidase activity"/>
    <property type="evidence" value="ECO:0007669"/>
    <property type="project" value="InterPro"/>
</dbReference>
<evidence type="ECO:0000313" key="11">
    <source>
        <dbReference type="Proteomes" id="UP000000267"/>
    </source>
</evidence>
<dbReference type="FunFam" id="3.40.630.10:FF:000093">
    <property type="entry name" value="Peptide hydrolase"/>
    <property type="match status" value="1"/>
</dbReference>
<evidence type="ECO:0000256" key="7">
    <source>
        <dbReference type="SAM" id="MobiDB-lite"/>
    </source>
</evidence>
<dbReference type="InterPro" id="IPR003137">
    <property type="entry name" value="PA_domain"/>
</dbReference>
<dbReference type="eggNOG" id="KOG2195">
    <property type="taxonomic scope" value="Eukaryota"/>
</dbReference>
<dbReference type="FunCoup" id="A7TQL7">
    <property type="interactions" value="55"/>
</dbReference>
<accession>A7TQL7</accession>
<dbReference type="GO" id="GO:0000324">
    <property type="term" value="C:fungal-type vacuole"/>
    <property type="evidence" value="ECO:0007669"/>
    <property type="project" value="EnsemblFungi"/>
</dbReference>
<dbReference type="SUPFAM" id="SSF52025">
    <property type="entry name" value="PA domain"/>
    <property type="match status" value="1"/>
</dbReference>
<dbReference type="InParanoid" id="A7TQL7"/>
<comment type="similarity">
    <text evidence="6">Belongs to the peptidase M28 family.</text>
</comment>
<dbReference type="PANTHER" id="PTHR12147:SF17">
    <property type="entry name" value="AMINOPEPTIDASE Y"/>
    <property type="match status" value="1"/>
</dbReference>
<evidence type="ECO:0000259" key="8">
    <source>
        <dbReference type="Pfam" id="PF02225"/>
    </source>
</evidence>
<dbReference type="GO" id="GO:0004177">
    <property type="term" value="F:aminopeptidase activity"/>
    <property type="evidence" value="ECO:0007669"/>
    <property type="project" value="EnsemblFungi"/>
</dbReference>
<feature type="signal peptide" evidence="6">
    <location>
        <begin position="1"/>
        <end position="16"/>
    </location>
</feature>
<dbReference type="GeneID" id="5543515"/>
<name>A7TQL7_VANPO</name>
<keyword evidence="11" id="KW-1185">Reference proteome</keyword>
<dbReference type="OMA" id="PNYEYEV"/>
<dbReference type="RefSeq" id="XP_001643296.1">
    <property type="nucleotide sequence ID" value="XM_001643246.1"/>
</dbReference>
<dbReference type="HOGENOM" id="CLU_024336_0_1_1"/>
<reference evidence="10 11" key="1">
    <citation type="journal article" date="2007" name="Proc. Natl. Acad. Sci. U.S.A.">
        <title>Independent sorting-out of thousands of duplicated gene pairs in two yeast species descended from a whole-genome duplication.</title>
        <authorList>
            <person name="Scannell D.R."/>
            <person name="Frank A.C."/>
            <person name="Conant G.C."/>
            <person name="Byrne K.P."/>
            <person name="Woolfit M."/>
            <person name="Wolfe K.H."/>
        </authorList>
    </citation>
    <scope>NUCLEOTIDE SEQUENCE [LARGE SCALE GENOMIC DNA]</scope>
    <source>
        <strain evidence="11">ATCC 22028 / DSM 70294 / BCRC 21397 / CBS 2163 / NBRC 10782 / NRRL Y-8283 / UCD 57-17</strain>
    </source>
</reference>
<dbReference type="EC" id="3.4.-.-" evidence="6"/>
<dbReference type="Proteomes" id="UP000000267">
    <property type="component" value="Unassembled WGS sequence"/>
</dbReference>
<evidence type="ECO:0000256" key="6">
    <source>
        <dbReference type="RuleBase" id="RU361240"/>
    </source>
</evidence>
<keyword evidence="3 6" id="KW-0479">Metal-binding</keyword>
<feature type="domain" description="PA" evidence="8">
    <location>
        <begin position="234"/>
        <end position="301"/>
    </location>
</feature>
<dbReference type="OrthoDB" id="10013407at2759"/>
<organism evidence="11">
    <name type="scientific">Vanderwaltozyma polyspora (strain ATCC 22028 / DSM 70294 / BCRC 21397 / CBS 2163 / NBRC 10782 / NRRL Y-8283 / UCD 57-17)</name>
    <name type="common">Kluyveromyces polysporus</name>
    <dbReference type="NCBI Taxonomy" id="436907"/>
    <lineage>
        <taxon>Eukaryota</taxon>
        <taxon>Fungi</taxon>
        <taxon>Dikarya</taxon>
        <taxon>Ascomycota</taxon>
        <taxon>Saccharomycotina</taxon>
        <taxon>Saccharomycetes</taxon>
        <taxon>Saccharomycetales</taxon>
        <taxon>Saccharomycetaceae</taxon>
        <taxon>Vanderwaltozyma</taxon>
    </lineage>
</organism>
<dbReference type="InterPro" id="IPR046450">
    <property type="entry name" value="PA_dom_sf"/>
</dbReference>
<comment type="cofactor">
    <cofactor evidence="1">
        <name>Zn(2+)</name>
        <dbReference type="ChEBI" id="CHEBI:29105"/>
    </cofactor>
</comment>
<evidence type="ECO:0000256" key="1">
    <source>
        <dbReference type="ARBA" id="ARBA00001947"/>
    </source>
</evidence>
<evidence type="ECO:0000256" key="2">
    <source>
        <dbReference type="ARBA" id="ARBA00022670"/>
    </source>
</evidence>
<dbReference type="GO" id="GO:0006508">
    <property type="term" value="P:proteolysis"/>
    <property type="evidence" value="ECO:0007669"/>
    <property type="project" value="UniProtKB-KW"/>
</dbReference>
<evidence type="ECO:0000256" key="4">
    <source>
        <dbReference type="ARBA" id="ARBA00022801"/>
    </source>
</evidence>
<feature type="compositionally biased region" description="Basic residues" evidence="7">
    <location>
        <begin position="207"/>
        <end position="228"/>
    </location>
</feature>
<dbReference type="PhylomeDB" id="A7TQL7"/>
<dbReference type="STRING" id="436907.A7TQL7"/>
<dbReference type="PANTHER" id="PTHR12147">
    <property type="entry name" value="METALLOPEPTIDASE M28 FAMILY MEMBER"/>
    <property type="match status" value="1"/>
</dbReference>
<evidence type="ECO:0000313" key="10">
    <source>
        <dbReference type="EMBL" id="EDO15438.1"/>
    </source>
</evidence>
<dbReference type="GO" id="GO:0046872">
    <property type="term" value="F:metal ion binding"/>
    <property type="evidence" value="ECO:0007669"/>
    <property type="project" value="UniProtKB-KW"/>
</dbReference>
<dbReference type="Pfam" id="PF04389">
    <property type="entry name" value="Peptidase_M28"/>
    <property type="match status" value="1"/>
</dbReference>
<proteinExistence type="inferred from homology"/>
<dbReference type="Gene3D" id="3.40.630.10">
    <property type="entry name" value="Zn peptidases"/>
    <property type="match status" value="1"/>
</dbReference>
<evidence type="ECO:0000259" key="9">
    <source>
        <dbReference type="Pfam" id="PF04389"/>
    </source>
</evidence>
<gene>
    <name evidence="10" type="ORF">Kpol_1027p12</name>
</gene>
<dbReference type="AlphaFoldDB" id="A7TQL7"/>
<feature type="domain" description="Peptidase M28" evidence="9">
    <location>
        <begin position="329"/>
        <end position="529"/>
    </location>
</feature>
<feature type="chain" id="PRO_5005121890" description="Peptide hydrolase" evidence="6">
    <location>
        <begin position="17"/>
        <end position="569"/>
    </location>
</feature>
<dbReference type="Gene3D" id="3.50.30.30">
    <property type="match status" value="1"/>
</dbReference>
<dbReference type="MEROPS" id="M28.001"/>
<protein>
    <recommendedName>
        <fullName evidence="6">Peptide hydrolase</fullName>
        <ecNumber evidence="6">3.4.-.-</ecNumber>
    </recommendedName>
</protein>
<dbReference type="Pfam" id="PF02225">
    <property type="entry name" value="PA"/>
    <property type="match status" value="1"/>
</dbReference>
<sequence length="569" mass="63233">MKVLVSLGLAVGLANAIVVPEFIQQVFRLEDDYLSSQLEELTTAASESNEPSFKNWLPHLPYFFKPTVDSQKLQDAITVEELNATAWDLYRIAESSNKTFGHPTRVIGSKGHRKTIKFLLDAFDEMKDYYEVSLQSFKTAMGKVNSFELVDPSTGEVFQNVTAFDLTPPVDKFEGRVIPILNMGCEKSDFELTFESMEDDHQYAKDGKKHMKKSKKKCKGHKGHKSGKSGKSGKGEKRIALVQRGICPFSVKSQLAGKFGFDAVIIYDNEKKTSGGLRGTLGTPNKNSIATVGVTNEVGRTILDSVQNNPKYSLSLYVDAYVKNIKVNNVIADTIHGDPENIVGLGAHSDSVEEGPGINDDGSGLISLLTVAKHLSHYKVNNKVRFAWWAAEEEGLVGSNYYANSLSPAENQKLRVFMDYDMMASPNYEYEVYDSNNKDHPKGSEELKNLYIDYYKSRGLNYTLIPFDGRSDYVGFIENGIPAGGIAAGAEKDNVFNGGVLDKCYHLLCDDVSNLSMEAFMVNTQLIAHSVATYAKSFEGFPERQTNATLNNVANESLLMKYNEHWMNM</sequence>
<dbReference type="InterPro" id="IPR045175">
    <property type="entry name" value="M28_fam"/>
</dbReference>
<evidence type="ECO:0000256" key="3">
    <source>
        <dbReference type="ARBA" id="ARBA00022723"/>
    </source>
</evidence>
<dbReference type="GO" id="GO:0007039">
    <property type="term" value="P:protein catabolic process in the vacuole"/>
    <property type="evidence" value="ECO:0007669"/>
    <property type="project" value="EnsemblFungi"/>
</dbReference>
<feature type="region of interest" description="Disordered" evidence="7">
    <location>
        <begin position="203"/>
        <end position="235"/>
    </location>
</feature>
<keyword evidence="5 6" id="KW-0862">Zinc</keyword>
<dbReference type="InterPro" id="IPR007484">
    <property type="entry name" value="Peptidase_M28"/>
</dbReference>